<comment type="caution">
    <text evidence="1">The sequence shown here is derived from an EMBL/GenBank/DDBJ whole genome shotgun (WGS) entry which is preliminary data.</text>
</comment>
<dbReference type="Gramene" id="OMO90460">
    <property type="protein sequence ID" value="OMO90460"/>
    <property type="gene ID" value="CCACVL1_07359"/>
</dbReference>
<dbReference type="PANTHER" id="PTHR33116">
    <property type="entry name" value="REVERSE TRANSCRIPTASE ZINC-BINDING DOMAIN-CONTAINING PROTEIN-RELATED-RELATED"/>
    <property type="match status" value="1"/>
</dbReference>
<dbReference type="Proteomes" id="UP000188268">
    <property type="component" value="Unassembled WGS sequence"/>
</dbReference>
<organism evidence="1 2">
    <name type="scientific">Corchorus capsularis</name>
    <name type="common">Jute</name>
    <dbReference type="NCBI Taxonomy" id="210143"/>
    <lineage>
        <taxon>Eukaryota</taxon>
        <taxon>Viridiplantae</taxon>
        <taxon>Streptophyta</taxon>
        <taxon>Embryophyta</taxon>
        <taxon>Tracheophyta</taxon>
        <taxon>Spermatophyta</taxon>
        <taxon>Magnoliopsida</taxon>
        <taxon>eudicotyledons</taxon>
        <taxon>Gunneridae</taxon>
        <taxon>Pentapetalae</taxon>
        <taxon>rosids</taxon>
        <taxon>malvids</taxon>
        <taxon>Malvales</taxon>
        <taxon>Malvaceae</taxon>
        <taxon>Grewioideae</taxon>
        <taxon>Apeibeae</taxon>
        <taxon>Corchorus</taxon>
    </lineage>
</organism>
<proteinExistence type="predicted"/>
<dbReference type="AlphaFoldDB" id="A0A1R3J6N6"/>
<dbReference type="STRING" id="210143.A0A1R3J6N6"/>
<keyword evidence="2" id="KW-1185">Reference proteome</keyword>
<evidence type="ECO:0000313" key="2">
    <source>
        <dbReference type="Proteomes" id="UP000188268"/>
    </source>
</evidence>
<protein>
    <submittedName>
        <fullName evidence="1">Putative ribonuclease H protein</fullName>
    </submittedName>
</protein>
<dbReference type="OMA" id="CLRDSIM"/>
<sequence length="423" mass="48398">MFRIVTNLGLKDDSGIWQSDIHDVERIVRSYFKNIFSSSNPLHSDAERVLGVVDKRVTTDMNVQLNVQSAVMFSGNVPDCLRDSIMQHLGIHKVLDRDRYLGLPIMIGRSKRVELQLIKYRLWKRLQSWSGRLLSIAGKSVLIQSVAQAIPTYLMSCFRFPKTFVHDLNKLIAKFWWGSTDSKRRIRWKSWDSSCTSKLDGGLGFRDFESFNLALLAKQCWRLSPDGSSLCFRVLKAKYFHQSSFMQATLGSNPSFVWRSLLAGREVIRQGSRWRIGNGHSVDIWRDRLVPKPSTYQSQVQPVTMLGILFANGYMIPLYHGLIEKTSGNVCKLPSTLCIAANRFLVDFDASNRCQAKDRRVVRSVWNPPEDGRIKINTDAAFYQFNSEVVLGAVVRDKTGRVCFLAQQELIELRVFCLQKCMP</sequence>
<dbReference type="OrthoDB" id="1000319at2759"/>
<name>A0A1R3J6N6_COCAP</name>
<reference evidence="1 2" key="1">
    <citation type="submission" date="2013-09" db="EMBL/GenBank/DDBJ databases">
        <title>Corchorus capsularis genome sequencing.</title>
        <authorList>
            <person name="Alam M."/>
            <person name="Haque M.S."/>
            <person name="Islam M.S."/>
            <person name="Emdad E.M."/>
            <person name="Islam M.M."/>
            <person name="Ahmed B."/>
            <person name="Halim A."/>
            <person name="Hossen Q.M.M."/>
            <person name="Hossain M.Z."/>
            <person name="Ahmed R."/>
            <person name="Khan M.M."/>
            <person name="Islam R."/>
            <person name="Rashid M.M."/>
            <person name="Khan S.A."/>
            <person name="Rahman M.S."/>
            <person name="Alam M."/>
        </authorList>
    </citation>
    <scope>NUCLEOTIDE SEQUENCE [LARGE SCALE GENOMIC DNA]</scope>
    <source>
        <strain evidence="2">cv. CVL-1</strain>
        <tissue evidence="1">Whole seedling</tissue>
    </source>
</reference>
<accession>A0A1R3J6N6</accession>
<evidence type="ECO:0000313" key="1">
    <source>
        <dbReference type="EMBL" id="OMO90460.1"/>
    </source>
</evidence>
<dbReference type="PANTHER" id="PTHR33116:SF86">
    <property type="entry name" value="REVERSE TRANSCRIPTASE DOMAIN-CONTAINING PROTEIN"/>
    <property type="match status" value="1"/>
</dbReference>
<dbReference type="EMBL" id="AWWV01008451">
    <property type="protein sequence ID" value="OMO90460.1"/>
    <property type="molecule type" value="Genomic_DNA"/>
</dbReference>
<gene>
    <name evidence="1" type="ORF">CCACVL1_07359</name>
</gene>